<evidence type="ECO:0000313" key="1">
    <source>
        <dbReference type="EMBL" id="KAB2935286.1"/>
    </source>
</evidence>
<protein>
    <submittedName>
        <fullName evidence="1">Uncharacterized protein</fullName>
    </submittedName>
</protein>
<name>A0A833M3S1_9LEPT</name>
<dbReference type="AlphaFoldDB" id="A0A833M3S1"/>
<sequence>MKKPEIEDLLDELGNWEHSIPDNRPTSIQFFLDGLAQTYHSTENGRFLKNLAYQYERLGSEEYTSERGKALTGRHLCEALLNAASCDAIKSFQTEISQAMFRVKSIEDRGDYFLFNGLVFKKERQ</sequence>
<accession>A0A833M3S1</accession>
<dbReference type="Proteomes" id="UP000460298">
    <property type="component" value="Unassembled WGS sequence"/>
</dbReference>
<organism evidence="1 2">
    <name type="scientific">Leptonema illini</name>
    <dbReference type="NCBI Taxonomy" id="183"/>
    <lineage>
        <taxon>Bacteria</taxon>
        <taxon>Pseudomonadati</taxon>
        <taxon>Spirochaetota</taxon>
        <taxon>Spirochaetia</taxon>
        <taxon>Leptospirales</taxon>
        <taxon>Leptospiraceae</taxon>
        <taxon>Leptonema</taxon>
    </lineage>
</organism>
<gene>
    <name evidence="1" type="ORF">F9K24_00740</name>
</gene>
<comment type="caution">
    <text evidence="1">The sequence shown here is derived from an EMBL/GenBank/DDBJ whole genome shotgun (WGS) entry which is preliminary data.</text>
</comment>
<proteinExistence type="predicted"/>
<dbReference type="EMBL" id="WBUI01000001">
    <property type="protein sequence ID" value="KAB2935286.1"/>
    <property type="molecule type" value="Genomic_DNA"/>
</dbReference>
<reference evidence="1 2" key="1">
    <citation type="submission" date="2019-10" db="EMBL/GenBank/DDBJ databases">
        <title>Extracellular Electron Transfer in a Candidatus Methanoperedens spp. Enrichment Culture.</title>
        <authorList>
            <person name="Berger S."/>
            <person name="Rangel Shaw D."/>
            <person name="Berben T."/>
            <person name="In 'T Zandt M."/>
            <person name="Frank J."/>
            <person name="Reimann J."/>
            <person name="Jetten M.S.M."/>
            <person name="Welte C.U."/>
        </authorList>
    </citation>
    <scope>NUCLEOTIDE SEQUENCE [LARGE SCALE GENOMIC DNA]</scope>
    <source>
        <strain evidence="1">SB12</strain>
    </source>
</reference>
<evidence type="ECO:0000313" key="2">
    <source>
        <dbReference type="Proteomes" id="UP000460298"/>
    </source>
</evidence>